<keyword evidence="1" id="KW-1133">Transmembrane helix</keyword>
<evidence type="ECO:0000313" key="3">
    <source>
        <dbReference type="Proteomes" id="UP000189670"/>
    </source>
</evidence>
<evidence type="ECO:0000313" key="2">
    <source>
        <dbReference type="EMBL" id="ETR71750.1"/>
    </source>
</evidence>
<organism evidence="2 3">
    <name type="scientific">Candidatus Magnetoglobus multicellularis str. Araruama</name>
    <dbReference type="NCBI Taxonomy" id="890399"/>
    <lineage>
        <taxon>Bacteria</taxon>
        <taxon>Pseudomonadati</taxon>
        <taxon>Thermodesulfobacteriota</taxon>
        <taxon>Desulfobacteria</taxon>
        <taxon>Desulfobacterales</taxon>
        <taxon>Desulfobacteraceae</taxon>
        <taxon>Candidatus Magnetoglobus</taxon>
    </lineage>
</organism>
<sequence>MFTSLKAKMLSVLVGFLALTCFLFYLFLYQEITVSLNHLGLDSAKQMLSFSILNLESKCKGIAYYKELCFQQQRDVIKHMVHNQKQNIITIHNQLTGQSLSKKQAKQLLLNHINEFRYGQKIFFGFPI</sequence>
<proteinExistence type="predicted"/>
<reference evidence="3" key="1">
    <citation type="submission" date="2012-11" db="EMBL/GenBank/DDBJ databases">
        <authorList>
            <person name="Lucero-Rivera Y.E."/>
            <person name="Tovar-Ramirez D."/>
        </authorList>
    </citation>
    <scope>NUCLEOTIDE SEQUENCE [LARGE SCALE GENOMIC DNA]</scope>
    <source>
        <strain evidence="3">Araruama</strain>
    </source>
</reference>
<dbReference type="Proteomes" id="UP000189670">
    <property type="component" value="Unassembled WGS sequence"/>
</dbReference>
<comment type="caution">
    <text evidence="2">The sequence shown here is derived from an EMBL/GenBank/DDBJ whole genome shotgun (WGS) entry which is preliminary data.</text>
</comment>
<name>A0A1V1PAA2_9BACT</name>
<evidence type="ECO:0000256" key="1">
    <source>
        <dbReference type="SAM" id="Phobius"/>
    </source>
</evidence>
<dbReference type="EMBL" id="ATBP01000227">
    <property type="protein sequence ID" value="ETR71750.1"/>
    <property type="molecule type" value="Genomic_DNA"/>
</dbReference>
<protein>
    <submittedName>
        <fullName evidence="2">Uncharacterized protein</fullName>
    </submittedName>
</protein>
<keyword evidence="1" id="KW-0812">Transmembrane</keyword>
<dbReference type="AlphaFoldDB" id="A0A1V1PAA2"/>
<gene>
    <name evidence="2" type="ORF">OMM_07909</name>
</gene>
<keyword evidence="1" id="KW-0472">Membrane</keyword>
<accession>A0A1V1PAA2</accession>
<feature type="transmembrane region" description="Helical" evidence="1">
    <location>
        <begin position="12"/>
        <end position="29"/>
    </location>
</feature>